<reference evidence="2" key="1">
    <citation type="submission" date="2016-03" db="EMBL/GenBank/DDBJ databases">
        <authorList>
            <person name="Ray J."/>
            <person name="Price M."/>
            <person name="Deutschbauer A."/>
        </authorList>
    </citation>
    <scope>NUCLEOTIDE SEQUENCE [LARGE SCALE GENOMIC DNA]</scope>
    <source>
        <strain evidence="2">FW300-N1B4</strain>
    </source>
</reference>
<comment type="caution">
    <text evidence="1">The sequence shown here is derived from an EMBL/GenBank/DDBJ whole genome shotgun (WGS) entry which is preliminary data.</text>
</comment>
<dbReference type="EMBL" id="LUKJ01000003">
    <property type="protein sequence ID" value="KZN20199.1"/>
    <property type="molecule type" value="Genomic_DNA"/>
</dbReference>
<gene>
    <name evidence="1" type="ORF">A1D17_30160</name>
</gene>
<organism evidence="1 2">
    <name type="scientific">Pseudomonas fluorescens</name>
    <dbReference type="NCBI Taxonomy" id="294"/>
    <lineage>
        <taxon>Bacteria</taxon>
        <taxon>Pseudomonadati</taxon>
        <taxon>Pseudomonadota</taxon>
        <taxon>Gammaproteobacteria</taxon>
        <taxon>Pseudomonadales</taxon>
        <taxon>Pseudomonadaceae</taxon>
        <taxon>Pseudomonas</taxon>
    </lineage>
</organism>
<protein>
    <submittedName>
        <fullName evidence="1">Uncharacterized protein</fullName>
    </submittedName>
</protein>
<dbReference type="Proteomes" id="UP000076489">
    <property type="component" value="Unassembled WGS sequence"/>
</dbReference>
<dbReference type="NCBIfam" id="TIGR03660">
    <property type="entry name" value="T1SS_rpt_143"/>
    <property type="match status" value="9"/>
</dbReference>
<dbReference type="InterPro" id="IPR019959">
    <property type="entry name" value="T1SS-143_rpt-cont_dom"/>
</dbReference>
<reference evidence="1 2" key="2">
    <citation type="journal article" date="2018" name="Nature">
        <title>Mutant phenotypes for thousands of bacterial genes of unknown function.</title>
        <authorList>
            <person name="Price M.N."/>
            <person name="Wetmore K.M."/>
            <person name="Waters R.J."/>
            <person name="Callaghan M."/>
            <person name="Ray J."/>
            <person name="Liu H."/>
            <person name="Kuehl J.V."/>
            <person name="Melnyk R.A."/>
            <person name="Lamson J.S."/>
            <person name="Suh Y."/>
            <person name="Carlson H.K."/>
            <person name="Esquivel Z."/>
            <person name="Sadeeshkumar H."/>
            <person name="Chakraborty R."/>
            <person name="Zane G.M."/>
            <person name="Rubin B.E."/>
            <person name="Wall J.D."/>
            <person name="Visel A."/>
            <person name="Bristow J."/>
            <person name="Blow M.J."/>
            <person name="Arkin A.P."/>
            <person name="Deutschbauer A.M."/>
        </authorList>
    </citation>
    <scope>NUCLEOTIDE SEQUENCE [LARGE SCALE GENOMIC DNA]</scope>
    <source>
        <strain evidence="1 2">FW300-N1B4</strain>
    </source>
</reference>
<name>A0A166QFY8_PSEFL</name>
<proteinExistence type="predicted"/>
<accession>A0A166QFY8</accession>
<evidence type="ECO:0000313" key="1">
    <source>
        <dbReference type="EMBL" id="KZN20199.1"/>
    </source>
</evidence>
<sequence>MAIILSGNITVDESGNLQNANATPDIPEDSNDNDITVAAINDNDDTGDLPFAFESRLYELGISGVPANTALSGYSGAAGNTGADLITITNDYIDLAFTDAQGKPLGDPTNANAGSDWSGLYTLDGRKIFLYTDITNNIVLGRTGDEGATPAPEDDLANPDGTIVFAAYLEETATGAKVWMVQQEPLKHPNTSNPDDVVDMTDHLWVTASQDAAFDFAGLPSGENDFLMFKAGSSNVGLVVTGMDPDRVDAAGKDVGDNVSTSQGGGGTTIGTNNQAVNPGEGMIFTFVTDPNALYTVPNLTPTEANVEGNIDFGGLFGATGATFVIAQQTPPKASTARISVYTTDFEETTGYFEGLLDADDNLGYIASVTVRDANGDVIAGLDGVTTNTTVGNISVTFTLSNGGADRTATIAGFESNYSLEYTTSELHNRVMIENIGNAAQKLNSPFDIGGFHLPNIVAVPQEIGSQVNFEDDGPSATLATLAGTVDEDGVVEGTANAGPGDGIAGGTGDVTGEAVVASGTVSTLFASGADQPLSYSLTTNGLTALGLKSGGVTVTYAVAYDAVANTHTLTASAGVGNTVFTFSVHAATGAYTFTLVDQLDHASLDGLTGDNTENDLSIALGTAINATDADGDTVTAAANGLVITVDDDTPIATVATLAGTVDEDGVVEGTANAGPGDGIAGGTDDVTGEVVVASGTVSTLFQSGADEPLSYSLTTNGLTALGLKSGGVTVTYAVAYDAVANTHTLTASAGAGNTVFTFSVHAATGAYTFTLVDQLDHASLDNVAGDNTENDLSIALGTAINATDADGDTVTAAANGLVITVDDDTPIATVATLTGTVDEDGVVEGTANAGPGDGIAGGIDDVANQVVVASGTVSTLFQSGADEPLSYSLTTNGLTALGLKSGGVTVTYAVAYDAVANTHTLTASAGAGNTVFTFSVHAATGAYTFTLVDQLDHASLDGLTGDNTENDLSIALGTAINATDADGDTVTAAANGLVITVDDDTPIATVATLAGTVDEDGVVEGTANAGPGDGIAGGTDDVTGEVVVASGTVSTLFQSGADEPLSYSLTTNGLTALGLKSGGVTVTYAVAYDAVANTHTLTASAGAGNTVFTFSVHGESGAYTFTLVDQLDHASLDNVAGDNTENDLSIALGTAINATDFDGDTVTAAANGLVITVDDDTPIATVATLTGTVDEDGVVEGTANAGPGDGIAGGIDDVANQVVVASGTVSTLFQSGADEPLSYSLTTNGLTALGLKSGGVTVTYAVAYDAVANTHTLTASAGAGNTVFTFSVHAATGAYTFTLVDQLDHASLDGLTGDNTENDLSIALGTAINATDADGDTVTAAANGLVITVDDDTPIATVATLTGTVDEDGVVEGTANAGPGDGIAGGTDDVTGEAVVASGTVSTLFQSGADEPLSYSLTTNGLTALGLKSGGVTVTYAVAYDAVANTHTLTASAGAGNTVFTFSVHAATGAYTFTLVDQLDHASLDNVAGDNTENDLSIALGTAINATDADGDTVTAAANGLVITVDDDTPIATVATLTGTVDEDGVVEGTANAGPGDGIAGGIDDVANQVVVASGTVSTLFQSGADEPLSYSLTTNGLTALGLKSGGVTVTYAVAYDAVANTHTLTASAGAGNTVFTFSVHGESGAYTFTLVDQLDHASLDGLTGDNTENDLSIALGTAINATDADGDTVTAAANGLVITVDDDTPIATVATLTGTVDEDGVVEGTANAGPGDGIAGGIDDVANQVVVASGTVSTLFQSGADEPLSYSLTTNGLTALGLKSGGVTVTYAVAYDAVANTHTLTASAGAGNTVFTFSVHAATGAYTFTLVDQLDHASLDGLTGDNTENDLSIALGTAINATDADGDTVTAAANGLVITVDDDTPIATVATLTGTVDEDGVVEGEADAGRGDGIASGPGDVAGEAVTASGTVSTLFQSGADEALSYSLTTNGLTALGLKSGGVTVTYAVAYDADTKTHTLTASAPAGNTVFTFSVHGESGAYTFTLVDQLDHASLDGLTGDNTENDLSIALGTAINATDFDGDSVTAAGNGLVITVDDDSPVVTAKSNLVYANSSNPTPGGTGVFAYDIGADERLSYSATNADLSVSLTGVSVGTNDITNKSVTWFSENDTSAVFNIAFTYVSNNPTQGALTNATGTLTFNKVADTYTLSLTDEIESFSILRTSTAQGFTGYAINGTTPINQQPPVSVAELADDFFVQFTGFAEEGGGTGANNIKAGGDNIFVNDSDDGNELFSAATSWVSVSGTAAGVAGDTIQQGEVMDLDFFAANPFGITSATPTATSKGVFVKFDGIGNEDLVLVLKLIDPDDQSQITRAIIVDSQDIILKTASTSPNNFHPIANPAAYGIVLDQNDGAVIIESNDYNFGTTENYVIEGLQVLVSTEGVVGTGYNLNGNVGVNGASNGTSLAFGDVAGEGGKSNPLEAGEAASWDGDVVKIVDMGFVTSATPDALLTFDVVVTDADGDSTGTQTLNVTIDGDNGVGADTFNFSGLDTDVLLSGATDVISIGFVSGVDKLDFPTAGSGSNYAEELTPATNLAGFISAADTALNGTTDYYFGVVGGDGYLAFDGDGSGITNIIQLVGVTDIAFTDIV</sequence>
<evidence type="ECO:0000313" key="2">
    <source>
        <dbReference type="Proteomes" id="UP000076489"/>
    </source>
</evidence>
<dbReference type="RefSeq" id="WP_063343833.1">
    <property type="nucleotide sequence ID" value="NZ_LUKJ01000003.1"/>
</dbReference>